<protein>
    <submittedName>
        <fullName evidence="2">Uncharacterized protein C</fullName>
    </submittedName>
</protein>
<dbReference type="EMBL" id="AB982228">
    <property type="protein sequence ID" value="BAQ25874.1"/>
    <property type="molecule type" value="Genomic_DNA"/>
</dbReference>
<organism evidence="2">
    <name type="scientific">Staphylococcus aureus</name>
    <dbReference type="NCBI Taxonomy" id="1280"/>
    <lineage>
        <taxon>Bacteria</taxon>
        <taxon>Bacillati</taxon>
        <taxon>Bacillota</taxon>
        <taxon>Bacilli</taxon>
        <taxon>Bacillales</taxon>
        <taxon>Staphylococcaceae</taxon>
        <taxon>Staphylococcus</taxon>
    </lineage>
</organism>
<keyword evidence="1" id="KW-0472">Membrane</keyword>
<dbReference type="InterPro" id="IPR005602">
    <property type="entry name" value="DUF334"/>
</dbReference>
<reference evidence="2" key="1">
    <citation type="submission" date="2014-08" db="EMBL/GenBank/DDBJ databases">
        <title>Comparative genomics of MRSA.</title>
        <authorList>
            <person name="Yamamoto T."/>
        </authorList>
    </citation>
    <scope>NUCLEOTIDE SEQUENCE</scope>
    <source>
        <strain evidence="2">OC22</strain>
    </source>
</reference>
<dbReference type="Pfam" id="PF03904">
    <property type="entry name" value="DUF334"/>
    <property type="match status" value="1"/>
</dbReference>
<accession>A0A0C6DRW7</accession>
<name>A0A0C6DRW7_STAAU</name>
<dbReference type="RefSeq" id="WP_053038409.1">
    <property type="nucleotide sequence ID" value="NZ_CP033989.1"/>
</dbReference>
<evidence type="ECO:0000313" key="2">
    <source>
        <dbReference type="EMBL" id="BAQ25874.1"/>
    </source>
</evidence>
<sequence>MTEATKDFRDSAFKTHNDFTDILKKKLDKVETDELANIIGRDIYKVRDENKRMLQEVRESHEHYKKRQNELFKGIGAMLLVFMLFALIMTIGSDFMAFLHLDVLQKAIASQIKASKGFVAFLWYIAYGIPYLVGIVGFIILYEWIRAKFHE</sequence>
<keyword evidence="1" id="KW-0812">Transmembrane</keyword>
<feature type="transmembrane region" description="Helical" evidence="1">
    <location>
        <begin position="75"/>
        <end position="101"/>
    </location>
</feature>
<proteinExistence type="predicted"/>
<evidence type="ECO:0000256" key="1">
    <source>
        <dbReference type="SAM" id="Phobius"/>
    </source>
</evidence>
<dbReference type="AlphaFoldDB" id="A0A0C6DRW7"/>
<keyword evidence="1" id="KW-1133">Transmembrane helix</keyword>
<feature type="transmembrane region" description="Helical" evidence="1">
    <location>
        <begin position="121"/>
        <end position="145"/>
    </location>
</feature>